<evidence type="ECO:0000313" key="6">
    <source>
        <dbReference type="Proteomes" id="UP000613768"/>
    </source>
</evidence>
<dbReference type="EMBL" id="JACYTR010000015">
    <property type="protein sequence ID" value="MBD8525968.1"/>
    <property type="molecule type" value="Genomic_DNA"/>
</dbReference>
<dbReference type="PANTHER" id="PTHR34135">
    <property type="entry name" value="LYSOZYME"/>
    <property type="match status" value="1"/>
</dbReference>
<comment type="caution">
    <text evidence="5">The sequence shown here is derived from an EMBL/GenBank/DDBJ whole genome shotgun (WGS) entry which is preliminary data.</text>
</comment>
<dbReference type="SUPFAM" id="SSF51445">
    <property type="entry name" value="(Trans)glycosidases"/>
    <property type="match status" value="1"/>
</dbReference>
<dbReference type="AlphaFoldDB" id="A0AAW3ZJM7"/>
<dbReference type="PANTHER" id="PTHR34135:SF2">
    <property type="entry name" value="LYSOZYME"/>
    <property type="match status" value="1"/>
</dbReference>
<sequence length="358" mass="39998">MRKTLWLVLLWLVGGLALAAPTASDPQPPSLLGVWHGTYPASDGQGTVELWMGVYWQLSKDGWNVRGHNRWQVHQGDAALHGGASHGKNAEQFDTISGSIDRDGRHVHLSEDTRGSRIDATLESPDTLNASFYAKGASTPRFTVVLKRIDTHYDPSQHATLGLDVSHHSGKVDWKQVEAHGYRFAYIKASEGVDNPDAMFAQHWAALRDTGLARGAYHFYVTEDDPVQQAKFFASRLRDDPGTLPPAVDVELLGKNTSGDMTATLLSFLKTFEQETGIKPAIYTAAAFWDRYYRPEFSEYPLWMAEYGVKMPKVPFGWQNWTFWQHAENRPVPGVEMSADISLAHPDLNLNQLIPRSP</sequence>
<dbReference type="SMART" id="SM00641">
    <property type="entry name" value="Glyco_25"/>
    <property type="match status" value="1"/>
</dbReference>
<keyword evidence="2" id="KW-0378">Hydrolase</keyword>
<evidence type="ECO:0000256" key="3">
    <source>
        <dbReference type="ARBA" id="ARBA00023295"/>
    </source>
</evidence>
<keyword evidence="3" id="KW-0326">Glycosidase</keyword>
<organism evidence="5 6">
    <name type="scientific">Pseudomarimonas arenosa</name>
    <dbReference type="NCBI Taxonomy" id="2774145"/>
    <lineage>
        <taxon>Bacteria</taxon>
        <taxon>Pseudomonadati</taxon>
        <taxon>Pseudomonadota</taxon>
        <taxon>Gammaproteobacteria</taxon>
        <taxon>Lysobacterales</taxon>
        <taxon>Lysobacteraceae</taxon>
        <taxon>Pseudomarimonas</taxon>
    </lineage>
</organism>
<dbReference type="InterPro" id="IPR018077">
    <property type="entry name" value="Glyco_hydro_fam25_subgr"/>
</dbReference>
<evidence type="ECO:0000256" key="2">
    <source>
        <dbReference type="ARBA" id="ARBA00022801"/>
    </source>
</evidence>
<evidence type="ECO:0000313" key="5">
    <source>
        <dbReference type="EMBL" id="MBD8525968.1"/>
    </source>
</evidence>
<accession>A0AAW3ZJM7</accession>
<dbReference type="GO" id="GO:0003796">
    <property type="term" value="F:lysozyme activity"/>
    <property type="evidence" value="ECO:0007669"/>
    <property type="project" value="InterPro"/>
</dbReference>
<dbReference type="GO" id="GO:0009253">
    <property type="term" value="P:peptidoglycan catabolic process"/>
    <property type="evidence" value="ECO:0007669"/>
    <property type="project" value="InterPro"/>
</dbReference>
<dbReference type="Proteomes" id="UP000613768">
    <property type="component" value="Unassembled WGS sequence"/>
</dbReference>
<proteinExistence type="inferred from homology"/>
<keyword evidence="4" id="KW-0732">Signal</keyword>
<dbReference type="Pfam" id="PF01183">
    <property type="entry name" value="Glyco_hydro_25"/>
    <property type="match status" value="1"/>
</dbReference>
<dbReference type="InterPro" id="IPR002053">
    <property type="entry name" value="Glyco_hydro_25"/>
</dbReference>
<comment type="similarity">
    <text evidence="1">Belongs to the glycosyl hydrolase 25 family.</text>
</comment>
<dbReference type="Gene3D" id="3.20.20.80">
    <property type="entry name" value="Glycosidases"/>
    <property type="match status" value="1"/>
</dbReference>
<evidence type="ECO:0000256" key="1">
    <source>
        <dbReference type="ARBA" id="ARBA00010646"/>
    </source>
</evidence>
<dbReference type="RefSeq" id="WP_192029388.1">
    <property type="nucleotide sequence ID" value="NZ_JACYTR010000015.1"/>
</dbReference>
<evidence type="ECO:0000256" key="4">
    <source>
        <dbReference type="SAM" id="SignalP"/>
    </source>
</evidence>
<protein>
    <recommendedName>
        <fullName evidence="7">Lysozyme</fullName>
    </recommendedName>
</protein>
<feature type="signal peptide" evidence="4">
    <location>
        <begin position="1"/>
        <end position="19"/>
    </location>
</feature>
<reference evidence="5 6" key="1">
    <citation type="submission" date="2020-09" db="EMBL/GenBank/DDBJ databases">
        <title>Pseudoxanthomonas sp. CAU 1598 isolated from sand of Yaerae Beach.</title>
        <authorList>
            <person name="Kim W."/>
        </authorList>
    </citation>
    <scope>NUCLEOTIDE SEQUENCE [LARGE SCALE GENOMIC DNA]</scope>
    <source>
        <strain evidence="5 6">CAU 1598</strain>
    </source>
</reference>
<evidence type="ECO:0008006" key="7">
    <source>
        <dbReference type="Google" id="ProtNLM"/>
    </source>
</evidence>
<keyword evidence="6" id="KW-1185">Reference proteome</keyword>
<dbReference type="InterPro" id="IPR017853">
    <property type="entry name" value="GH"/>
</dbReference>
<name>A0AAW3ZJM7_9GAMM</name>
<dbReference type="GO" id="GO:0016998">
    <property type="term" value="P:cell wall macromolecule catabolic process"/>
    <property type="evidence" value="ECO:0007669"/>
    <property type="project" value="InterPro"/>
</dbReference>
<dbReference type="PROSITE" id="PS51904">
    <property type="entry name" value="GLYCOSYL_HYDROL_F25_2"/>
    <property type="match status" value="1"/>
</dbReference>
<gene>
    <name evidence="5" type="ORF">IFO71_09445</name>
</gene>
<feature type="chain" id="PRO_5043901790" description="Lysozyme" evidence="4">
    <location>
        <begin position="20"/>
        <end position="358"/>
    </location>
</feature>
<dbReference type="GO" id="GO:0016052">
    <property type="term" value="P:carbohydrate catabolic process"/>
    <property type="evidence" value="ECO:0007669"/>
    <property type="project" value="TreeGrafter"/>
</dbReference>